<reference evidence="2 3" key="1">
    <citation type="submission" date="2019-06" db="EMBL/GenBank/DDBJ databases">
        <title>Sequencing the genomes of 1000 actinobacteria strains.</title>
        <authorList>
            <person name="Klenk H.-P."/>
        </authorList>
    </citation>
    <scope>NUCLEOTIDE SEQUENCE [LARGE SCALE GENOMIC DNA]</scope>
    <source>
        <strain evidence="2 3">DSM 21776</strain>
    </source>
</reference>
<proteinExistence type="predicted"/>
<dbReference type="Pfam" id="PF20060">
    <property type="entry name" value="DUF6459"/>
    <property type="match status" value="1"/>
</dbReference>
<dbReference type="EMBL" id="VFQF01000001">
    <property type="protein sequence ID" value="TQN46928.1"/>
    <property type="molecule type" value="Genomic_DNA"/>
</dbReference>
<feature type="region of interest" description="Disordered" evidence="1">
    <location>
        <begin position="1"/>
        <end position="38"/>
    </location>
</feature>
<evidence type="ECO:0000313" key="3">
    <source>
        <dbReference type="Proteomes" id="UP000320085"/>
    </source>
</evidence>
<dbReference type="AlphaFoldDB" id="A0A543PS67"/>
<organism evidence="2 3">
    <name type="scientific">Humibacillus xanthopallidus</name>
    <dbReference type="NCBI Taxonomy" id="412689"/>
    <lineage>
        <taxon>Bacteria</taxon>
        <taxon>Bacillati</taxon>
        <taxon>Actinomycetota</taxon>
        <taxon>Actinomycetes</taxon>
        <taxon>Micrococcales</taxon>
        <taxon>Intrasporangiaceae</taxon>
        <taxon>Humibacillus</taxon>
    </lineage>
</organism>
<protein>
    <recommendedName>
        <fullName evidence="4">3-hydroxyacyl-CoA dehydrogenase</fullName>
    </recommendedName>
</protein>
<name>A0A543PS67_9MICO</name>
<evidence type="ECO:0008006" key="4">
    <source>
        <dbReference type="Google" id="ProtNLM"/>
    </source>
</evidence>
<dbReference type="InterPro" id="IPR045596">
    <property type="entry name" value="DUF6459"/>
</dbReference>
<feature type="compositionally biased region" description="Low complexity" evidence="1">
    <location>
        <begin position="1"/>
        <end position="14"/>
    </location>
</feature>
<dbReference type="RefSeq" id="WP_185747015.1">
    <property type="nucleotide sequence ID" value="NZ_BAAAQC010000012.1"/>
</dbReference>
<dbReference type="Proteomes" id="UP000320085">
    <property type="component" value="Unassembled WGS sequence"/>
</dbReference>
<feature type="compositionally biased region" description="Low complexity" evidence="1">
    <location>
        <begin position="22"/>
        <end position="38"/>
    </location>
</feature>
<evidence type="ECO:0000256" key="1">
    <source>
        <dbReference type="SAM" id="MobiDB-lite"/>
    </source>
</evidence>
<comment type="caution">
    <text evidence="2">The sequence shown here is derived from an EMBL/GenBank/DDBJ whole genome shotgun (WGS) entry which is preliminary data.</text>
</comment>
<sequence length="212" mass="22000">MTPLATTPGTTPGTPAGGGGEAAAEPLPGSAPSSAPAAAGGRAQVGRIVAGFVVRPIPATAPEIISADEAWYGQEPYSQDALALDFQSQIDEDDFGPQPTRRALLPDPAPLVPRLAQTVIEVVSGQRPAPQLIRHTAPSVYSVLARQSMVAGRRRTPGAQRSPLVRRVRLCEPADGVVEACAVVVAHGRVRALAMRLEGLDGRWVVTALTIG</sequence>
<gene>
    <name evidence="2" type="ORF">FHX52_0017</name>
</gene>
<accession>A0A543PS67</accession>
<evidence type="ECO:0000313" key="2">
    <source>
        <dbReference type="EMBL" id="TQN46928.1"/>
    </source>
</evidence>